<protein>
    <submittedName>
        <fullName evidence="1">Uncharacterized protein</fullName>
    </submittedName>
</protein>
<evidence type="ECO:0000313" key="2">
    <source>
        <dbReference type="Proteomes" id="UP000324832"/>
    </source>
</evidence>
<gene>
    <name evidence="1" type="ORF">LSINAPIS_LOCUS4074</name>
</gene>
<sequence>MAAVNLARSAFTGLLRNSTLIKTPIVCRLSTVALLQKYQTIRNISKLNNNFHLLSNGVHIERIRGFATGPVHKITQSEISDRVMKVCRAYDKLSNVQNKFLMRSVATHQIP</sequence>
<keyword evidence="2" id="KW-1185">Reference proteome</keyword>
<dbReference type="Proteomes" id="UP000324832">
    <property type="component" value="Unassembled WGS sequence"/>
</dbReference>
<reference evidence="1 2" key="1">
    <citation type="submission" date="2017-07" db="EMBL/GenBank/DDBJ databases">
        <authorList>
            <person name="Talla V."/>
            <person name="Backstrom N."/>
        </authorList>
    </citation>
    <scope>NUCLEOTIDE SEQUENCE [LARGE SCALE GENOMIC DNA]</scope>
</reference>
<proteinExistence type="predicted"/>
<dbReference type="EMBL" id="FZQP02001037">
    <property type="protein sequence ID" value="VVC91394.1"/>
    <property type="molecule type" value="Genomic_DNA"/>
</dbReference>
<accession>A0A5E4Q2B5</accession>
<dbReference type="AlphaFoldDB" id="A0A5E4Q2B5"/>
<organism evidence="1 2">
    <name type="scientific">Leptidea sinapis</name>
    <dbReference type="NCBI Taxonomy" id="189913"/>
    <lineage>
        <taxon>Eukaryota</taxon>
        <taxon>Metazoa</taxon>
        <taxon>Ecdysozoa</taxon>
        <taxon>Arthropoda</taxon>
        <taxon>Hexapoda</taxon>
        <taxon>Insecta</taxon>
        <taxon>Pterygota</taxon>
        <taxon>Neoptera</taxon>
        <taxon>Endopterygota</taxon>
        <taxon>Lepidoptera</taxon>
        <taxon>Glossata</taxon>
        <taxon>Ditrysia</taxon>
        <taxon>Papilionoidea</taxon>
        <taxon>Pieridae</taxon>
        <taxon>Dismorphiinae</taxon>
        <taxon>Leptidea</taxon>
    </lineage>
</organism>
<evidence type="ECO:0000313" key="1">
    <source>
        <dbReference type="EMBL" id="VVC91394.1"/>
    </source>
</evidence>
<name>A0A5E4Q2B5_9NEOP</name>